<keyword evidence="2" id="KW-0489">Methyltransferase</keyword>
<reference evidence="2 3" key="1">
    <citation type="submission" date="2022-04" db="EMBL/GenBank/DDBJ databases">
        <title>Proposal of a three novel species of Scandinavium, Scandinavium hiltneri, Scandinavium manionii, Scandinavium tedordense.</title>
        <authorList>
            <person name="Maddock D.W."/>
            <person name="Brady C.L."/>
            <person name="Denman S."/>
            <person name="Arnold D."/>
        </authorList>
    </citation>
    <scope>NUCLEOTIDE SEQUENCE [LARGE SCALE GENOMIC DNA]</scope>
    <source>
        <strain evidence="2 3">H11S7</strain>
    </source>
</reference>
<dbReference type="Gene3D" id="3.40.50.150">
    <property type="entry name" value="Vaccinia Virus protein VP39"/>
    <property type="match status" value="1"/>
</dbReference>
<keyword evidence="1" id="KW-0808">Transferase</keyword>
<proteinExistence type="predicted"/>
<comment type="caution">
    <text evidence="2">The sequence shown here is derived from an EMBL/GenBank/DDBJ whole genome shotgun (WGS) entry which is preliminary data.</text>
</comment>
<dbReference type="GO" id="GO:0008168">
    <property type="term" value="F:methyltransferase activity"/>
    <property type="evidence" value="ECO:0007669"/>
    <property type="project" value="UniProtKB-KW"/>
</dbReference>
<dbReference type="SUPFAM" id="SSF53335">
    <property type="entry name" value="S-adenosyl-L-methionine-dependent methyltransferases"/>
    <property type="match status" value="1"/>
</dbReference>
<dbReference type="GO" id="GO:0032259">
    <property type="term" value="P:methylation"/>
    <property type="evidence" value="ECO:0007669"/>
    <property type="project" value="UniProtKB-KW"/>
</dbReference>
<dbReference type="EMBL" id="JALIGE010000063">
    <property type="protein sequence ID" value="MCS2159649.1"/>
    <property type="molecule type" value="Genomic_DNA"/>
</dbReference>
<dbReference type="PANTHER" id="PTHR43861">
    <property type="entry name" value="TRANS-ACONITATE 2-METHYLTRANSFERASE-RELATED"/>
    <property type="match status" value="1"/>
</dbReference>
<dbReference type="PANTHER" id="PTHR43861:SF3">
    <property type="entry name" value="PUTATIVE (AFU_ORTHOLOGUE AFUA_2G14390)-RELATED"/>
    <property type="match status" value="1"/>
</dbReference>
<gene>
    <name evidence="2" type="ORF">MUU47_00550</name>
</gene>
<dbReference type="InterPro" id="IPR029063">
    <property type="entry name" value="SAM-dependent_MTases_sf"/>
</dbReference>
<protein>
    <submittedName>
        <fullName evidence="2">Methyltransferase domain-containing protein</fullName>
    </submittedName>
</protein>
<evidence type="ECO:0000256" key="1">
    <source>
        <dbReference type="ARBA" id="ARBA00022679"/>
    </source>
</evidence>
<organism evidence="2 3">
    <name type="scientific">Scandinavium hiltneri</name>
    <dbReference type="NCBI Taxonomy" id="2926519"/>
    <lineage>
        <taxon>Bacteria</taxon>
        <taxon>Pseudomonadati</taxon>
        <taxon>Pseudomonadota</taxon>
        <taxon>Gammaproteobacteria</taxon>
        <taxon>Enterobacterales</taxon>
        <taxon>Enterobacteriaceae</taxon>
        <taxon>Scandinavium</taxon>
    </lineage>
</organism>
<dbReference type="Proteomes" id="UP001205357">
    <property type="component" value="Unassembled WGS sequence"/>
</dbReference>
<evidence type="ECO:0000313" key="3">
    <source>
        <dbReference type="Proteomes" id="UP001205357"/>
    </source>
</evidence>
<sequence>MKIKNVVDESTCKICESTAHLFGVTDFNTSCYGNNIHRYNYPLSGYAIYYHKCNSCGLIFTNAFDDWSDADYQQYIYNDEYIKYDPNFNESRSEKNAQLLISNIKGLSGYKMLDFGCGDGQLVNKLKAKGIDVTGWDPFHNDATMPVTTFDFITSFEVMEHTPDPIKTMSLIDKLMPEKTGKYFFSTTVNDSHINELMNNWYIAPRNGHITIYSKKSLEVLFEKFGMKVIHFSKSYHIAYKAV</sequence>
<dbReference type="RefSeq" id="WP_258986171.1">
    <property type="nucleotide sequence ID" value="NZ_JALIGE010000063.1"/>
</dbReference>
<keyword evidence="3" id="KW-1185">Reference proteome</keyword>
<accession>A0ABT2DVK8</accession>
<name>A0ABT2DVK8_9ENTR</name>
<dbReference type="Pfam" id="PF13489">
    <property type="entry name" value="Methyltransf_23"/>
    <property type="match status" value="1"/>
</dbReference>
<evidence type="ECO:0000313" key="2">
    <source>
        <dbReference type="EMBL" id="MCS2159649.1"/>
    </source>
</evidence>